<protein>
    <submittedName>
        <fullName evidence="1">Uncharacterized protein</fullName>
    </submittedName>
</protein>
<evidence type="ECO:0000313" key="2">
    <source>
        <dbReference type="Proteomes" id="UP000238430"/>
    </source>
</evidence>
<dbReference type="RefSeq" id="WP_106679118.1">
    <property type="nucleotide sequence ID" value="NZ_JACHWV010000003.1"/>
</dbReference>
<proteinExistence type="predicted"/>
<keyword evidence="2" id="KW-1185">Reference proteome</keyword>
<accession>A0A2T1NAK8</accession>
<sequence length="336" mass="37924">MATMSIEDVQKELNEYISNNKEIVSAGVYSDEIQLNKYCKTITAVKGKFPAFHKIMGHVVQGFKAEWQELGEAEFKHKMLKNYRQKVNFPIVPDEVLNTWLAELYVEGKTAEEHPISKHIMEDLMAKVTDDLDDLSQSASYDAGNFSGAYGGSIDGIEAQRDAAIADTDHPAFKIPLNAITPANILDEFKSFEKQLPKKMRKKVKRVFVSDNIAMEFADQYEQQYGTKPTYTANDTMKTPLAKLEIVGLHGVSDDFMVATVDGNLGRLIDVFDKPQVTDIQKQDYKLKIFMDWHLGYDFLINELTYVAVFDGSDRGLGNADKNALYYDSENLVVTP</sequence>
<comment type="caution">
    <text evidence="1">The sequence shown here is derived from an EMBL/GenBank/DDBJ whole genome shotgun (WGS) entry which is preliminary data.</text>
</comment>
<evidence type="ECO:0000313" key="1">
    <source>
        <dbReference type="EMBL" id="PSG89133.1"/>
    </source>
</evidence>
<organism evidence="1 2">
    <name type="scientific">Mesoflavibacter zeaxanthinifaciens subsp. sabulilitoris</name>
    <dbReference type="NCBI Taxonomy" id="1520893"/>
    <lineage>
        <taxon>Bacteria</taxon>
        <taxon>Pseudomonadati</taxon>
        <taxon>Bacteroidota</taxon>
        <taxon>Flavobacteriia</taxon>
        <taxon>Flavobacteriales</taxon>
        <taxon>Flavobacteriaceae</taxon>
        <taxon>Mesoflavibacter</taxon>
    </lineage>
</organism>
<dbReference type="OrthoDB" id="1408849at2"/>
<reference evidence="1 2" key="1">
    <citation type="submission" date="2018-03" db="EMBL/GenBank/DDBJ databases">
        <title>Mesoflavibacter sp. HG37 and Mesoflavibacter sp. HG96 sp.nov., two marine bacteria isolated from seawater of Western Pacific Ocean.</title>
        <authorList>
            <person name="Cheng H."/>
            <person name="Wu Y.-H."/>
            <person name="Guo L.-L."/>
            <person name="Xu X.-W."/>
        </authorList>
    </citation>
    <scope>NUCLEOTIDE SEQUENCE [LARGE SCALE GENOMIC DNA]</scope>
    <source>
        <strain evidence="1 2">KCTC 42117</strain>
    </source>
</reference>
<dbReference type="AlphaFoldDB" id="A0A2T1NAK8"/>
<gene>
    <name evidence="1" type="ORF">C7H61_09245</name>
</gene>
<dbReference type="Proteomes" id="UP000238430">
    <property type="component" value="Unassembled WGS sequence"/>
</dbReference>
<name>A0A2T1NAK8_9FLAO</name>
<dbReference type="EMBL" id="PXOT01000024">
    <property type="protein sequence ID" value="PSG89133.1"/>
    <property type="molecule type" value="Genomic_DNA"/>
</dbReference>